<dbReference type="PANTHER" id="PTHR30005:SF0">
    <property type="entry name" value="RETROGRADE REGULATION PROTEIN 2"/>
    <property type="match status" value="1"/>
</dbReference>
<gene>
    <name evidence="2" type="ORF">CLV48_1189</name>
</gene>
<dbReference type="OrthoDB" id="9814545at2"/>
<dbReference type="InterPro" id="IPR003695">
    <property type="entry name" value="Ppx_GppA_N"/>
</dbReference>
<keyword evidence="3" id="KW-1185">Reference proteome</keyword>
<dbReference type="InterPro" id="IPR050273">
    <property type="entry name" value="GppA/Ppx_hydrolase"/>
</dbReference>
<dbReference type="EMBL" id="PYGF01000018">
    <property type="protein sequence ID" value="PSK98722.1"/>
    <property type="molecule type" value="Genomic_DNA"/>
</dbReference>
<dbReference type="Gene3D" id="3.30.420.40">
    <property type="match status" value="1"/>
</dbReference>
<evidence type="ECO:0000313" key="3">
    <source>
        <dbReference type="Proteomes" id="UP000240708"/>
    </source>
</evidence>
<dbReference type="Proteomes" id="UP000240708">
    <property type="component" value="Unassembled WGS sequence"/>
</dbReference>
<dbReference type="InterPro" id="IPR043129">
    <property type="entry name" value="ATPase_NBD"/>
</dbReference>
<dbReference type="Pfam" id="PF02541">
    <property type="entry name" value="Ppx-GppA"/>
    <property type="match status" value="1"/>
</dbReference>
<proteinExistence type="predicted"/>
<dbReference type="AlphaFoldDB" id="A0A2P8DNC9"/>
<dbReference type="RefSeq" id="WP_106568978.1">
    <property type="nucleotide sequence ID" value="NZ_PYGF01000018.1"/>
</dbReference>
<dbReference type="GO" id="GO:0016462">
    <property type="term" value="F:pyrophosphatase activity"/>
    <property type="evidence" value="ECO:0007669"/>
    <property type="project" value="TreeGrafter"/>
</dbReference>
<dbReference type="PANTHER" id="PTHR30005">
    <property type="entry name" value="EXOPOLYPHOSPHATASE"/>
    <property type="match status" value="1"/>
</dbReference>
<name>A0A2P8DNC9_9BACT</name>
<dbReference type="SUPFAM" id="SSF53067">
    <property type="entry name" value="Actin-like ATPase domain"/>
    <property type="match status" value="2"/>
</dbReference>
<dbReference type="Gene3D" id="3.30.420.150">
    <property type="entry name" value="Exopolyphosphatase. Domain 2"/>
    <property type="match status" value="1"/>
</dbReference>
<feature type="domain" description="Ppx/GppA phosphatase N-terminal" evidence="1">
    <location>
        <begin position="21"/>
        <end position="310"/>
    </location>
</feature>
<sequence length="318" mass="35605">MIPNKAAVIDMGTNTFHLVMVEIFENKFETLYKEKIPVKIGQGGISNNTIHPDAKKRAFHTLQHFKNLINGESITKVFAFATSAVRNANNGADFVKEIKERFDITVQVIDGAEEAQMIYEGIRLSGSLNGETSLMMDIGGGSVEFIIGNSQEVLWKQSFEIGGQRMLDLFHYHDPILPEEIKNLTAYLEEKLQSLARAIDTYKPTGLVGASGTFDTLTDIYYASLHQHKARTQQTFQLPKAAFEQIARQLLTLHKEDRLKIPGMIPMRVDMIVVASCLIEYILQLVPVDTLICSNYALKEGAIARLMGRHTMANAESR</sequence>
<protein>
    <submittedName>
        <fullName evidence="2">Exopolyphosphatase/guanosine-5'-triphosphate, 3'-diphosphate pyrophosphatase</fullName>
    </submittedName>
</protein>
<dbReference type="CDD" id="cd24055">
    <property type="entry name" value="ASKHA_NBD_ChPPX-like"/>
    <property type="match status" value="1"/>
</dbReference>
<organism evidence="2 3">
    <name type="scientific">Cecembia rubra</name>
    <dbReference type="NCBI Taxonomy" id="1485585"/>
    <lineage>
        <taxon>Bacteria</taxon>
        <taxon>Pseudomonadati</taxon>
        <taxon>Bacteroidota</taxon>
        <taxon>Cytophagia</taxon>
        <taxon>Cytophagales</taxon>
        <taxon>Cyclobacteriaceae</taxon>
        <taxon>Cecembia</taxon>
    </lineage>
</organism>
<reference evidence="2 3" key="1">
    <citation type="submission" date="2018-03" db="EMBL/GenBank/DDBJ databases">
        <title>Genomic Encyclopedia of Archaeal and Bacterial Type Strains, Phase II (KMG-II): from individual species to whole genera.</title>
        <authorList>
            <person name="Goeker M."/>
        </authorList>
    </citation>
    <scope>NUCLEOTIDE SEQUENCE [LARGE SCALE GENOMIC DNA]</scope>
    <source>
        <strain evidence="2 3">DSM 28057</strain>
    </source>
</reference>
<comment type="caution">
    <text evidence="2">The sequence shown here is derived from an EMBL/GenBank/DDBJ whole genome shotgun (WGS) entry which is preliminary data.</text>
</comment>
<evidence type="ECO:0000259" key="1">
    <source>
        <dbReference type="Pfam" id="PF02541"/>
    </source>
</evidence>
<accession>A0A2P8DNC9</accession>
<evidence type="ECO:0000313" key="2">
    <source>
        <dbReference type="EMBL" id="PSK98722.1"/>
    </source>
</evidence>